<comment type="caution">
    <text evidence="6">The sequence shown here is derived from an EMBL/GenBank/DDBJ whole genome shotgun (WGS) entry which is preliminary data.</text>
</comment>
<organism evidence="6 7">
    <name type="scientific">Pseudocohnilembus persalinus</name>
    <name type="common">Ciliate</name>
    <dbReference type="NCBI Taxonomy" id="266149"/>
    <lineage>
        <taxon>Eukaryota</taxon>
        <taxon>Sar</taxon>
        <taxon>Alveolata</taxon>
        <taxon>Ciliophora</taxon>
        <taxon>Intramacronucleata</taxon>
        <taxon>Oligohymenophorea</taxon>
        <taxon>Scuticociliatia</taxon>
        <taxon>Philasterida</taxon>
        <taxon>Pseudocohnilembidae</taxon>
        <taxon>Pseudocohnilembus</taxon>
    </lineage>
</organism>
<dbReference type="OMA" id="TRWILNI"/>
<dbReference type="Proteomes" id="UP000054937">
    <property type="component" value="Unassembled WGS sequence"/>
</dbReference>
<evidence type="ECO:0000256" key="1">
    <source>
        <dbReference type="ARBA" id="ARBA00022801"/>
    </source>
</evidence>
<feature type="short sequence motif" description="GXSXG" evidence="4">
    <location>
        <begin position="213"/>
        <end position="217"/>
    </location>
</feature>
<evidence type="ECO:0000259" key="5">
    <source>
        <dbReference type="PROSITE" id="PS51635"/>
    </source>
</evidence>
<dbReference type="GO" id="GO:0016042">
    <property type="term" value="P:lipid catabolic process"/>
    <property type="evidence" value="ECO:0007669"/>
    <property type="project" value="UniProtKB-UniRule"/>
</dbReference>
<feature type="active site" description="Proton acceptor" evidence="4">
    <location>
        <position position="366"/>
    </location>
</feature>
<dbReference type="EMBL" id="LDAU01000208">
    <property type="protein sequence ID" value="KRW99573.1"/>
    <property type="molecule type" value="Genomic_DNA"/>
</dbReference>
<dbReference type="InterPro" id="IPR016035">
    <property type="entry name" value="Acyl_Trfase/lysoPLipase"/>
</dbReference>
<sequence length="587" mass="69582">MKDVLNFLITTITNEVIEDIVILKDIINYEILKRKNKKYIKIQQQYLKQQMKKQKNYDEWKIFAEKYDKVENVQQWKDRVQTKDYNYKYIKYLRNNLREARQKQDIDQLIQLIRANAYRNIGNIHNPRLYHQSYVGTKSLIEDFQREMELSLKFLAQNNGLAFERKYDFFNELRQIYGRTGLVLSGGGLMGMYHLGFIYALRQKNLIPKIVSGSSVGSLCAAFLCCTDYEEIPDIVDASYCIFRGFNQFRIQSTVSRNWQRLVRFLEKGFFLQINEVSQFMRDNMGDITFIEAYEKTGFILNIQVTAMGTHQQPRLLNYITAPDVTIWSAVSCSCSVPILYCPNDLWVKNQRNELVLWTPGIKYQDGSFSADLPLKQLSEMFNINGFIVSQVNPFVVPWDANRLQHMRHVSKAYFYFRRLAEKIKSLIIDEVQHRFSSLDKIGLFPEFLKQLITIVTQNYKGDITIYPEPKLKHYLNILHNPLNQDDLMNYFEHGLKQTFCFIYQIDSYTKFERIINQYYKQLRNEIRQKIYDKHIQSAKTLEIKINSEPNLGKFDHVLIDDNQDFSVLRDRSLSKDYKAQLFDKVI</sequence>
<dbReference type="PROSITE" id="PS51635">
    <property type="entry name" value="PNPLA"/>
    <property type="match status" value="1"/>
</dbReference>
<dbReference type="InParanoid" id="A0A0V0QBH6"/>
<dbReference type="Pfam" id="PF01734">
    <property type="entry name" value="Patatin"/>
    <property type="match status" value="1"/>
</dbReference>
<dbReference type="GO" id="GO:0016740">
    <property type="term" value="F:transferase activity"/>
    <property type="evidence" value="ECO:0007669"/>
    <property type="project" value="UniProtKB-KW"/>
</dbReference>
<proteinExistence type="predicted"/>
<dbReference type="OrthoDB" id="10049244at2759"/>
<protein>
    <submittedName>
        <fullName evidence="6">Acyl transferase/acyl hydrolase/lysophospholipase</fullName>
    </submittedName>
</protein>
<feature type="short sequence motif" description="GXGXXG" evidence="4">
    <location>
        <begin position="186"/>
        <end position="191"/>
    </location>
</feature>
<dbReference type="InterPro" id="IPR050301">
    <property type="entry name" value="NTE"/>
</dbReference>
<keyword evidence="2 4" id="KW-0442">Lipid degradation</keyword>
<dbReference type="PANTHER" id="PTHR14226:SF10">
    <property type="entry name" value="TRIACYLGLYCEROL LIPASE 4-RELATED"/>
    <property type="match status" value="1"/>
</dbReference>
<dbReference type="InterPro" id="IPR021771">
    <property type="entry name" value="Triacylglycerol_lipase_N"/>
</dbReference>
<dbReference type="GO" id="GO:0004806">
    <property type="term" value="F:triacylglycerol lipase activity"/>
    <property type="evidence" value="ECO:0007669"/>
    <property type="project" value="InterPro"/>
</dbReference>
<accession>A0A0V0QBH6</accession>
<feature type="active site" description="Nucleophile" evidence="4">
    <location>
        <position position="215"/>
    </location>
</feature>
<dbReference type="AlphaFoldDB" id="A0A0V0QBH6"/>
<evidence type="ECO:0000256" key="4">
    <source>
        <dbReference type="PROSITE-ProRule" id="PRU01161"/>
    </source>
</evidence>
<comment type="caution">
    <text evidence="4">Lacks conserved residue(s) required for the propagation of feature annotation.</text>
</comment>
<keyword evidence="6" id="KW-0808">Transferase</keyword>
<evidence type="ECO:0000256" key="3">
    <source>
        <dbReference type="ARBA" id="ARBA00023098"/>
    </source>
</evidence>
<keyword evidence="7" id="KW-1185">Reference proteome</keyword>
<gene>
    <name evidence="6" type="ORF">PPERSA_13153</name>
</gene>
<evidence type="ECO:0000256" key="2">
    <source>
        <dbReference type="ARBA" id="ARBA00022963"/>
    </source>
</evidence>
<dbReference type="Pfam" id="PF11815">
    <property type="entry name" value="DUF3336"/>
    <property type="match status" value="1"/>
</dbReference>
<keyword evidence="1 4" id="KW-0378">Hydrolase</keyword>
<reference evidence="6 7" key="1">
    <citation type="journal article" date="2015" name="Sci. Rep.">
        <title>Genome of the facultative scuticociliatosis pathogen Pseudocohnilembus persalinus provides insight into its virulence through horizontal gene transfer.</title>
        <authorList>
            <person name="Xiong J."/>
            <person name="Wang G."/>
            <person name="Cheng J."/>
            <person name="Tian M."/>
            <person name="Pan X."/>
            <person name="Warren A."/>
            <person name="Jiang C."/>
            <person name="Yuan D."/>
            <person name="Miao W."/>
        </authorList>
    </citation>
    <scope>NUCLEOTIDE SEQUENCE [LARGE SCALE GENOMIC DNA]</scope>
    <source>
        <strain evidence="6">36N120E</strain>
    </source>
</reference>
<dbReference type="InterPro" id="IPR002641">
    <property type="entry name" value="PNPLA_dom"/>
</dbReference>
<name>A0A0V0QBH6_PSEPJ</name>
<dbReference type="PANTHER" id="PTHR14226">
    <property type="entry name" value="NEUROPATHY TARGET ESTERASE/SWISS CHEESE D.MELANOGASTER"/>
    <property type="match status" value="1"/>
</dbReference>
<evidence type="ECO:0000313" key="7">
    <source>
        <dbReference type="Proteomes" id="UP000054937"/>
    </source>
</evidence>
<feature type="domain" description="PNPLA" evidence="5">
    <location>
        <begin position="182"/>
        <end position="379"/>
    </location>
</feature>
<keyword evidence="3 4" id="KW-0443">Lipid metabolism</keyword>
<evidence type="ECO:0000313" key="6">
    <source>
        <dbReference type="EMBL" id="KRW99573.1"/>
    </source>
</evidence>
<dbReference type="SUPFAM" id="SSF52151">
    <property type="entry name" value="FabD/lysophospholipase-like"/>
    <property type="match status" value="1"/>
</dbReference>
<dbReference type="Gene3D" id="3.40.1090.10">
    <property type="entry name" value="Cytosolic phospholipase A2 catalytic domain"/>
    <property type="match status" value="2"/>
</dbReference>